<keyword evidence="2" id="KW-0479">Metal-binding</keyword>
<dbReference type="Pfam" id="PF00067">
    <property type="entry name" value="p450"/>
    <property type="match status" value="1"/>
</dbReference>
<evidence type="ECO:0000256" key="1">
    <source>
        <dbReference type="ARBA" id="ARBA00010617"/>
    </source>
</evidence>
<gene>
    <name evidence="3" type="ORF">QGN17_01640</name>
</gene>
<keyword evidence="2" id="KW-0408">Iron</keyword>
<dbReference type="EMBL" id="JARYGZ010000001">
    <property type="protein sequence ID" value="MDH7637422.1"/>
    <property type="molecule type" value="Genomic_DNA"/>
</dbReference>
<keyword evidence="2" id="KW-0503">Monooxygenase</keyword>
<dbReference type="InterPro" id="IPR017972">
    <property type="entry name" value="Cyt_P450_CS"/>
</dbReference>
<reference evidence="3" key="1">
    <citation type="submission" date="2023-04" db="EMBL/GenBank/DDBJ databases">
        <title>Sphingomonas sp. MAHUQ-71 isolated from rice field.</title>
        <authorList>
            <person name="Huq M.A."/>
        </authorList>
    </citation>
    <scope>NUCLEOTIDE SEQUENCE</scope>
    <source>
        <strain evidence="3">MAHUQ-71</strain>
    </source>
</reference>
<protein>
    <submittedName>
        <fullName evidence="3">Cytochrome P450</fullName>
    </submittedName>
</protein>
<dbReference type="PRINTS" id="PR00359">
    <property type="entry name" value="BP450"/>
</dbReference>
<dbReference type="InterPro" id="IPR036396">
    <property type="entry name" value="Cyt_P450_sf"/>
</dbReference>
<dbReference type="RefSeq" id="WP_281042775.1">
    <property type="nucleotide sequence ID" value="NZ_JARYGZ010000001.1"/>
</dbReference>
<dbReference type="Proteomes" id="UP001160625">
    <property type="component" value="Unassembled WGS sequence"/>
</dbReference>
<dbReference type="SUPFAM" id="SSF48264">
    <property type="entry name" value="Cytochrome P450"/>
    <property type="match status" value="1"/>
</dbReference>
<keyword evidence="2" id="KW-0560">Oxidoreductase</keyword>
<dbReference type="PRINTS" id="PR00385">
    <property type="entry name" value="P450"/>
</dbReference>
<dbReference type="PANTHER" id="PTHR46696:SF1">
    <property type="entry name" value="CYTOCHROME P450 YJIB-RELATED"/>
    <property type="match status" value="1"/>
</dbReference>
<dbReference type="InterPro" id="IPR001128">
    <property type="entry name" value="Cyt_P450"/>
</dbReference>
<evidence type="ECO:0000313" key="3">
    <source>
        <dbReference type="EMBL" id="MDH7637422.1"/>
    </source>
</evidence>
<organism evidence="3 4">
    <name type="scientific">Sphingomonas oryzagri</name>
    <dbReference type="NCBI Taxonomy" id="3042314"/>
    <lineage>
        <taxon>Bacteria</taxon>
        <taxon>Pseudomonadati</taxon>
        <taxon>Pseudomonadota</taxon>
        <taxon>Alphaproteobacteria</taxon>
        <taxon>Sphingomonadales</taxon>
        <taxon>Sphingomonadaceae</taxon>
        <taxon>Sphingomonas</taxon>
    </lineage>
</organism>
<sequence>MTAPAPLPSLFDPAVLEDPFDWYQRALATSPVMPIEEGRTYVILSHKLVIEAAGAPETFSSDFLALMNGARAQDPEIRAITAEGWPDIATLLTADPPVHTRFRKLVNLAFSAPRVNALEGHIRSIVVELLDRLAERDEVDFVHDFAVPLPVEVIAEPLGMGRGDIPDIKRWSNAFADRLGGLSSREREIECAREIVEWQHVAMEKVRARRAAPTDDLLSAIVNARVEGERPLDDAETLSIFQQLMVAGNETTTSTLAGGLLLLIRNPDQLAQVRADPALIPNMVEEMLRLLSPTAGLWRVTTREVEMGGIRIPKGAMVMLRFAAANRDPSAFPDPDRFDVTRRNARTHLAFGRGIHMCVGNMLSRKELTVAFEEIVKRFDRFSLVDGANDFRHAPNKLLRGLIALHVKPERVAA</sequence>
<dbReference type="PROSITE" id="PS00086">
    <property type="entry name" value="CYTOCHROME_P450"/>
    <property type="match status" value="1"/>
</dbReference>
<evidence type="ECO:0000256" key="2">
    <source>
        <dbReference type="RuleBase" id="RU000461"/>
    </source>
</evidence>
<evidence type="ECO:0000313" key="4">
    <source>
        <dbReference type="Proteomes" id="UP001160625"/>
    </source>
</evidence>
<accession>A0ABT6MWZ9</accession>
<keyword evidence="4" id="KW-1185">Reference proteome</keyword>
<dbReference type="Gene3D" id="1.10.630.10">
    <property type="entry name" value="Cytochrome P450"/>
    <property type="match status" value="1"/>
</dbReference>
<proteinExistence type="inferred from homology"/>
<dbReference type="PANTHER" id="PTHR46696">
    <property type="entry name" value="P450, PUTATIVE (EUROFUNG)-RELATED"/>
    <property type="match status" value="1"/>
</dbReference>
<comment type="caution">
    <text evidence="3">The sequence shown here is derived from an EMBL/GenBank/DDBJ whole genome shotgun (WGS) entry which is preliminary data.</text>
</comment>
<name>A0ABT6MWZ9_9SPHN</name>
<dbReference type="InterPro" id="IPR002397">
    <property type="entry name" value="Cyt_P450_B"/>
</dbReference>
<keyword evidence="2" id="KW-0349">Heme</keyword>
<comment type="similarity">
    <text evidence="1 2">Belongs to the cytochrome P450 family.</text>
</comment>